<dbReference type="InterPro" id="IPR001199">
    <property type="entry name" value="Cyt_B5-like_heme/steroid-bd"/>
</dbReference>
<dbReference type="Pfam" id="PF06701">
    <property type="entry name" value="MIB_HERC2"/>
    <property type="match status" value="1"/>
</dbReference>
<feature type="repeat" description="RCC1" evidence="11">
    <location>
        <begin position="2757"/>
        <end position="2808"/>
    </location>
</feature>
<dbReference type="PROSITE" id="PS50012">
    <property type="entry name" value="RCC1_3"/>
    <property type="match status" value="14"/>
</dbReference>
<dbReference type="PROSITE" id="PS50237">
    <property type="entry name" value="HECT"/>
    <property type="match status" value="1"/>
</dbReference>
<feature type="compositionally biased region" description="Basic and acidic residues" evidence="12">
    <location>
        <begin position="3137"/>
        <end position="3146"/>
    </location>
</feature>
<dbReference type="InterPro" id="IPR008979">
    <property type="entry name" value="Galactose-bd-like_sf"/>
</dbReference>
<keyword evidence="7" id="KW-0808">Transferase</keyword>
<dbReference type="GO" id="GO:0009966">
    <property type="term" value="P:regulation of signal transduction"/>
    <property type="evidence" value="ECO:0007669"/>
    <property type="project" value="UniProtKB-ARBA"/>
</dbReference>
<dbReference type="SUPFAM" id="SSF63748">
    <property type="entry name" value="Tudor/PWWP/MBT"/>
    <property type="match status" value="1"/>
</dbReference>
<dbReference type="Pfam" id="PF25390">
    <property type="entry name" value="WD40_RLD"/>
    <property type="match status" value="2"/>
</dbReference>
<dbReference type="SMART" id="SM00119">
    <property type="entry name" value="HECTc"/>
    <property type="match status" value="1"/>
</dbReference>
<dbReference type="Gene3D" id="3.30.2160.10">
    <property type="entry name" value="Hect, E3 ligase catalytic domain"/>
    <property type="match status" value="1"/>
</dbReference>
<dbReference type="InterPro" id="IPR014722">
    <property type="entry name" value="Rib_uL2_dom2"/>
</dbReference>
<dbReference type="InterPro" id="IPR036400">
    <property type="entry name" value="Cyt_B5-like_heme/steroid_sf"/>
</dbReference>
<feature type="domain" description="DOC" evidence="15">
    <location>
        <begin position="2459"/>
        <end position="2636"/>
    </location>
</feature>
<comment type="catalytic activity">
    <reaction evidence="1">
        <text>S-ubiquitinyl-[E2 ubiquitin-conjugating enzyme]-L-cysteine + [acceptor protein]-L-lysine = [E2 ubiquitin-conjugating enzyme]-L-cysteine + N(6)-ubiquitinyl-[acceptor protein]-L-lysine.</text>
        <dbReference type="EC" id="2.3.2.26"/>
    </reaction>
</comment>
<dbReference type="PRINTS" id="PR00633">
    <property type="entry name" value="RCCNDNSATION"/>
</dbReference>
<dbReference type="GO" id="GO:0046872">
    <property type="term" value="F:metal ion binding"/>
    <property type="evidence" value="ECO:0007669"/>
    <property type="project" value="InterPro"/>
</dbReference>
<dbReference type="InterPro" id="IPR010606">
    <property type="entry name" value="Mib_Herc2"/>
</dbReference>
<feature type="repeat" description="RCC1" evidence="11">
    <location>
        <begin position="3670"/>
        <end position="3723"/>
    </location>
</feature>
<keyword evidence="5" id="KW-0963">Cytoplasm</keyword>
<evidence type="ECO:0000256" key="2">
    <source>
        <dbReference type="ARBA" id="ARBA00004496"/>
    </source>
</evidence>
<dbReference type="Pfam" id="PF00415">
    <property type="entry name" value="RCC1"/>
    <property type="match status" value="3"/>
</dbReference>
<dbReference type="Gene3D" id="2.130.10.30">
    <property type="entry name" value="Regulator of chromosome condensation 1/beta-lactamase-inhibitor protein II"/>
    <property type="match status" value="3"/>
</dbReference>
<dbReference type="InterPro" id="IPR035983">
    <property type="entry name" value="Hect_E3_ubiquitin_ligase"/>
</dbReference>
<evidence type="ECO:0000259" key="13">
    <source>
        <dbReference type="PROSITE" id="PS50237"/>
    </source>
</evidence>
<dbReference type="SUPFAM" id="SSF159034">
    <property type="entry name" value="Mib/herc2 domain-like"/>
    <property type="match status" value="1"/>
</dbReference>
<feature type="region of interest" description="Disordered" evidence="12">
    <location>
        <begin position="4471"/>
        <end position="4495"/>
    </location>
</feature>
<dbReference type="SUPFAM" id="SSF55856">
    <property type="entry name" value="Cytochrome b5-like heme/steroid binding domain"/>
    <property type="match status" value="1"/>
</dbReference>
<dbReference type="SUPFAM" id="SSF49785">
    <property type="entry name" value="Galactose-binding domain-like"/>
    <property type="match status" value="1"/>
</dbReference>
<feature type="domain" description="MIB/HERC2" evidence="16">
    <location>
        <begin position="1667"/>
        <end position="1740"/>
    </location>
</feature>
<dbReference type="SMART" id="SM01337">
    <property type="entry name" value="APC10"/>
    <property type="match status" value="1"/>
</dbReference>
<dbReference type="GO" id="GO:0061630">
    <property type="term" value="F:ubiquitin protein ligase activity"/>
    <property type="evidence" value="ECO:0007669"/>
    <property type="project" value="UniProtKB-EC"/>
</dbReference>
<organism evidence="17 18">
    <name type="scientific">Galendromus occidentalis</name>
    <name type="common">western predatory mite</name>
    <dbReference type="NCBI Taxonomy" id="34638"/>
    <lineage>
        <taxon>Eukaryota</taxon>
        <taxon>Metazoa</taxon>
        <taxon>Ecdysozoa</taxon>
        <taxon>Arthropoda</taxon>
        <taxon>Chelicerata</taxon>
        <taxon>Arachnida</taxon>
        <taxon>Acari</taxon>
        <taxon>Parasitiformes</taxon>
        <taxon>Mesostigmata</taxon>
        <taxon>Gamasina</taxon>
        <taxon>Phytoseioidea</taxon>
        <taxon>Phytoseiidae</taxon>
        <taxon>Typhlodrominae</taxon>
        <taxon>Galendromus</taxon>
    </lineage>
</organism>
<sequence length="4495" mass="497676">MQSSYEWSLRADRSNDGKWQQVDLQDVFRESEATKLWFYLLADGEINACDPSRGCNGRHGSAMCEKCFPLAGPSEDAEGYLCSARFMDSWTWSDRPSAAHIGKYLNELENEEYSIACESACTTLWSQRLRQQLVLTERFFLAHKRLANEAPGSSSGRKNCPGNFTKQASTEAQATNSGSTNAANADFAEAKPTEALARLGSKAALGFAFAFLKRAWRCGEDGDLCSDLLRDALQALQVLPPATLFRHENSVWLEVVAMSHKFLRNVILGELNMNVPDVDRQLALRLMFELVLQQASLSQVLSAVQLLWMLWGKADNRQPRAMCAPLVSVLKKFHRIADESEWPKDDERVNPNRALLQFLTLPTVDSDAGGEEILIDLKQCAMIIMALLDKMAAPHLPKSLKENAIFSQPSEKRQQIFYSGSRRICSSYEETQEPTLLSDLHFDVKDVVACDSWMIFLGRDGNIYRQDFDAMFLFPQHLVHVKEKMNLICCNQNEMFAVSVEGKLFKWSLKDASDIRRIPNIPDGIEAMDTCQEYSLLICGKGQRLIVLKAHEETPGEVRNLGSARLVKVTIGQNVNLALTQHGGLYIWGSDQPFPELSCLHRNVENIFGGFGRCIALHRDGPMYMWTSSCHSPIHLESVMKGLKTKHCELGPTRCVFVAEDDSYWLWDYQTPSANRLNSLDGVPFGGLCCRFASMIVWSESCNLPDPKPLPFLLDLNSTTIEHMERLLAVCGTEDGDESLGQEKETIAVATLNLLTLQLHTMFKHNLQIPGLESGTKLLTQIRQRVLTMAGSQNPCESIQLAAQKCLIHCWRVLMPSADERARTLSLLLPLKSSFLIGLLVQTLMCDGSLESFLYRSQVEIVASSGDTADQGIAYILNEHLTESAQIEAHSKCQSVPLLYLVRQLLKSVAQSTLQQIEAPLEHDQPEFCEVAIKFLLKFQRIIFAELMNSSGGESQDSQEEPMSVLLLRYTKLLVSHCGQILQACQSNCVTLPRFMKTLVDVVAGKHTIVGNLLSEFILSCLVLESRGRRSELAALVSPLLDQLDAVNRLTPAASKEDADNLSWTGLSSLTCSAKERVSAATAAEQNPSHPTRLIRKADLENIKEEGSSVWVVIRGVVYDVGAFSALSPPCGEASIDALNGEDATKNFEAVAHSAEARNLLQTMAIGTYVDPDTDPVLECEAHSMGSPLTDTEYVLAYYLALNSRNSAAVETEAEKSVLQWLNSPLFHGGLFEAPYEEEKGEVRSCGSSNATSPTDENQPNRCLNTDIFINALASNSEAAPSLPSLERFLMLWGSYAKQERLSLPLELAADHPIEELSRLFMAVLLKHTGEEFNAMTAVVPMDLSDPIKNFIKTIQQVKWTLIKIRQETGGSYKEVCFPAVERARFLLHELRPAISAEAILSAPCPSLRSRWTWAFDRIRNIKQVQEPREVVVEIDWKTLMQAIQDFVLQSDSQLTDLEQIRKLYFKQTSLALTQQAGLERMVQLFSKKDYLLSTKYALHCGWQDLLKISRVTTSQCCPDLTLICPKQRRQIKNTCSSLFEWCLQELRKLLVECIGIDGMYGPSNRQSATSKLVSLDSATGWSLTSPAVFTRCRLLICLLSYLLQGVARHLDLFLSKNLTAHLLTLLRLLGPDPNGSFASQNVSLYAVMEESMKKSTKGSASTPVISGPELAALMKIGTRVRRGADWKWANQDGTPPGEGRVIGELGDDGWIRVQWDTGMTNSYRMGKEGKYDLKLTESPPAANNTLVSFSSPDLSLSDEDLDQPPQRPITMLHSSTVNLLKAIPLATAQFQGRIAPHNIRALSKLLFNIISGGFTSHLQVTDNGWLLEEQCLKWCSLSYVRACFANKAFSQSLASGAWVKLIVSVAAKFQPASLSTQIQSLRLLEAAVPHWQCTPDERGEFVDSILRIIGDCLTEACANDATIQIRNNSNYARMRVCLTASHCSSVAEECVELLRKLGTLPEWLEAITNFLSANLNIVTSCAEFLHFSYGDEFKRSLAACALLGQLDSRLRLGSTVEHAEAFGEDQEKITGTVCKIGIKGKITITNNFEKSTHLLGNLKMIQPPPFNIRNFVSSSSSNFRSMCSLVKTAITMTDLPTGSQPEAVLPLQYMYGLIRSVNGLLSDQTTLRAILNHESLLESVLSVAIRPSTLRAIFSRQEIEAAILTTTQHLVGQIFVGPEPTERVVSPEPTASRSTRARSGHSRPSSGLMLSAAQAQLIEMGFPRKSIEAAVKVIKTQLGTNGIVHTTSPSPESIVAWMLENQEFFLSETMSEQEEDCDSSSFEEHSSSSSLSGELGRCETQSGGPSAGSIYRRYAEFHDEEDYARYIRDCIRVGMIVRCCNSFEDVQEGDIGEVTNLDFDSLQDLNVKVNWQKRGLHYWMRYVNVEVLEEGMEHVIKPGDHVQVKSSVNNPRYRWGSITHASVGTVTKIKGQRVIVDFCEQRSWAGLLSEIELARTGCAGRQHFCRSRTAQSHETELLYELSECIKNFTVSSGTMTAHFLFEQNHEAWQSIGQQGRHWIRLEMHDGVAVEKLSMDVDPADASYMPCSVVISVGHSLHHLKPIRDLYIGATETRVVLLEEMTEYYRYVEVGIKQCRSAGIDCKVRGLNVVGRHIQTLDEAANYRFLAQETECKLGIVNQMGSPSMRENIECKVFVWGLNDKDQLGGLKGSKIKEPKFSEVISNLKPMNIAGGSKSLFIVSHDGKVFACGEGTNGRLGLGHSHNVAQPKPLTDLSPYFIKKVAVHSGGRHALALTIDGRVFSWGEGEDGKLGHGNKISYDRPKLVESLKCKRIRDVACGSSHSAAVTSSGELYTWGSGEYGRLGHGDNVPQLKPKQVRALSHERVVQVACGSRDAQTLALTERHWVYSWGDGDFGKLGKGGSDGSSLPQNVETLNSQQVIQVECGAQFSLALSKNGKVWTWGKGDYFRLGHGSDSHVRWPQVVEELADKNVIQVSVGALHCIAVTDRGEVYAWGDNDHGQQGNGNTTVNRKPAIVRGLEAITNVACGSSHSVAWSSTGTSPQKLHDPILFPVVRDPLGETLLCDDQPRQDKEESIPFVNGDRPSLSRVFLSLDSVQAKIDALFQAIQALQILTAREIIMVSLMPHSQTMAINSASLVNLCSREPTPLRGESSERLLHLQRQTSEEHPTTLSSLPSSTSLSSRVSAASMLAAATFSPTYENDTIIDTRKPFMDDFILQLTPDDARQLVDLLKIYLCGRTPLRDDVLTPALLALAAANAHVKEMLLEVCVTELEDVCVDQNATHCILQPIIQESPHPYKDDTVLTGQVRIPGADSLRVEFDQQCSTERRHDPLCIMDWSGRIVANRSGREWSDWSAELVIPGSELRWRFCSDGSVNGWGWKFTVYPIVLSDQKSLFSELENVSDRAVISRPSIALVVSLLNSEQALLANAKKPTVLRLAAALASCAQLNYLSPSQRMWVLEKLRQLVASTAGQRLKIMAQSPTSPTKALLPQDELGLHGSMALSLLLKHLPEMLLRQFEYEDPLVRAGKHLMHTQFFKVLVALACDLELDFARATEGHRWIWFKRFCMTSRVAQALIQRSPLPICFCDEVKRKLRELFPDEVFDEKEYENNVVFKQEQDEQLVLWVNRSPDEWTLSWGGSGVIHGWGHNHRGQLGGVEGAKVKTATICDALTALRPVQIVGGEQTLFALTSDGKVYATGYGAGGRLGIGGTESVSTPTLIETLQHVIVTQVAVNSGGKHCLALTSSGDVFSWGEGDDGKLGHGSKALCERPKLIESLRDKHVVSVACGGAHSACITASGELYTWGKGRYGRLGHGDSEDQLKPKKVEELAGHNVLDVACGSGDAQTLCVSRDGLVWSWGDGDYGKLGRGGSDGCKFPQKIDSLQNAGVIKVECGSQFSVALTAAGVVYTWGKGDYHRLGHGSEDHVRRPQAVQGALQGKRVIQVAVGSLHCVACTDSGEVFTWGDNDEGQLGDGSTNAIQRPKLVASLKGKKMNRVACGSAHTVSWSTSKSAHKTVTQLPTQIPLEYDHLKDISMQQLRNRYCLLFLFNEMFCPTIPLLDLSPGSPFNCLKGLLMLNGKETAFRKIVQTTMVRDRQHGPVVELNRMSNPATRKTVFAQMVAKMSLLTPECLLLPHRVWKVKFVGESVDDCGGGYSESIAEMCEELQKGNVPLLTLTPNGREEAGTSRDCFLFNPEATSVYREWFKFLGILMGVAIRTGSPLSINLAEPMWKLLTGDSLTVTDLNEVDRDYVPGLMYIRDLDADAFSRLESIPFVTHSCVGNQVALSSKFMNVTIENRLEYIRLAINYRLHEFDEQASLIREGLAKVIPVPYLALFTAHELELMVCGSPDIPIGLLKSVATYKGVESDSSLVQWFWEVMEELSQEERGLFLRFVWGRTRLPRTIADFRGRDFVLQVLDKYSPPDSFLPESYTCFFLLKMPRYSCKLVLKEKLRYAIHFCKSIDTDDYARVAMEADPGAAGGDDNLSTESFSEVGSIAGSDDQLTGSSSQHFRGPPPMYM</sequence>
<dbReference type="FunFam" id="2.130.10.30:FF:000004">
    <property type="entry name" value="E3 ubiquitin-protein ligase HERC2 isoform X2"/>
    <property type="match status" value="1"/>
</dbReference>
<dbReference type="InterPro" id="IPR009091">
    <property type="entry name" value="RCC1/BLIP-II"/>
</dbReference>
<dbReference type="PANTHER" id="PTHR22870">
    <property type="entry name" value="REGULATOR OF CHROMOSOME CONDENSATION"/>
    <property type="match status" value="1"/>
</dbReference>
<feature type="repeat" description="RCC1" evidence="11">
    <location>
        <begin position="2651"/>
        <end position="2702"/>
    </location>
</feature>
<dbReference type="GeneID" id="100904278"/>
<gene>
    <name evidence="18" type="primary">LOC100904278</name>
</gene>
<feature type="compositionally biased region" description="Low complexity" evidence="12">
    <location>
        <begin position="3147"/>
        <end position="3156"/>
    </location>
</feature>
<evidence type="ECO:0000259" key="16">
    <source>
        <dbReference type="PROSITE" id="PS51416"/>
    </source>
</evidence>
<dbReference type="RefSeq" id="XP_028967439.1">
    <property type="nucleotide sequence ID" value="XM_029111606.1"/>
</dbReference>
<feature type="repeat" description="RCC1" evidence="11">
    <location>
        <begin position="2967"/>
        <end position="3016"/>
    </location>
</feature>
<evidence type="ECO:0000256" key="11">
    <source>
        <dbReference type="PROSITE-ProRule" id="PRU00235"/>
    </source>
</evidence>
<feature type="repeat" description="RCC1" evidence="11">
    <location>
        <begin position="2703"/>
        <end position="2756"/>
    </location>
</feature>
<dbReference type="Gene3D" id="2.30.30.40">
    <property type="entry name" value="SH3 Domains"/>
    <property type="match status" value="1"/>
</dbReference>
<feature type="compositionally biased region" description="Polar residues" evidence="12">
    <location>
        <begin position="4477"/>
        <end position="4486"/>
    </location>
</feature>
<evidence type="ECO:0000259" key="14">
    <source>
        <dbReference type="PROSITE" id="PS50255"/>
    </source>
</evidence>
<comment type="pathway">
    <text evidence="3">Protein modification; protein ubiquitination.</text>
</comment>
<evidence type="ECO:0000256" key="6">
    <source>
        <dbReference type="ARBA" id="ARBA00022553"/>
    </source>
</evidence>
<dbReference type="CDD" id="cd14402">
    <property type="entry name" value="UBA_HERC2"/>
    <property type="match status" value="1"/>
</dbReference>
<name>A0AAJ7WHM1_9ACAR</name>
<dbReference type="Pfam" id="PF00173">
    <property type="entry name" value="Cyt-b5"/>
    <property type="match status" value="1"/>
</dbReference>
<accession>A0AAJ7WHM1</accession>
<keyword evidence="8" id="KW-0677">Repeat</keyword>
<dbReference type="PROSITE" id="PS51284">
    <property type="entry name" value="DOC"/>
    <property type="match status" value="1"/>
</dbReference>
<dbReference type="SUPFAM" id="SSF50985">
    <property type="entry name" value="RCC1/BLIP-II"/>
    <property type="match status" value="4"/>
</dbReference>
<protein>
    <recommendedName>
        <fullName evidence="4">HECT-type E3 ubiquitin transferase</fullName>
        <ecNumber evidence="4">2.3.2.26</ecNumber>
    </recommendedName>
</protein>
<dbReference type="Pfam" id="PF11515">
    <property type="entry name" value="Cul7"/>
    <property type="match status" value="1"/>
</dbReference>
<dbReference type="Gene3D" id="2.30.30.30">
    <property type="match status" value="1"/>
</dbReference>
<dbReference type="CDD" id="cd00078">
    <property type="entry name" value="HECTc"/>
    <property type="match status" value="1"/>
</dbReference>
<dbReference type="Pfam" id="PF03256">
    <property type="entry name" value="ANAPC10"/>
    <property type="match status" value="1"/>
</dbReference>
<feature type="repeat" description="RCC1" evidence="11">
    <location>
        <begin position="3882"/>
        <end position="3934"/>
    </location>
</feature>
<dbReference type="PANTHER" id="PTHR22870:SF155">
    <property type="entry name" value="E3 UBIQUITIN-PROTEIN LIGASE HERC1-RELATED"/>
    <property type="match status" value="1"/>
</dbReference>
<dbReference type="InterPro" id="IPR037252">
    <property type="entry name" value="Mib_Herc2_sf"/>
</dbReference>
<dbReference type="PROSITE" id="PS50255">
    <property type="entry name" value="CYTOCHROME_B5_2"/>
    <property type="match status" value="1"/>
</dbReference>
<dbReference type="InterPro" id="IPR000408">
    <property type="entry name" value="Reg_chr_condens"/>
</dbReference>
<dbReference type="Proteomes" id="UP000694867">
    <property type="component" value="Unplaced"/>
</dbReference>
<feature type="domain" description="HECT" evidence="13">
    <location>
        <begin position="4116"/>
        <end position="4446"/>
    </location>
</feature>
<feature type="region of interest" description="Disordered" evidence="12">
    <location>
        <begin position="2276"/>
        <end position="2306"/>
    </location>
</feature>
<dbReference type="SMART" id="SM01117">
    <property type="entry name" value="Cyt-b5"/>
    <property type="match status" value="1"/>
</dbReference>
<feature type="repeat" description="RCC1" evidence="11">
    <location>
        <begin position="3618"/>
        <end position="3669"/>
    </location>
</feature>
<feature type="repeat" description="RCC1" evidence="11">
    <location>
        <begin position="2915"/>
        <end position="2966"/>
    </location>
</feature>
<feature type="region of interest" description="Disordered" evidence="12">
    <location>
        <begin position="149"/>
        <end position="180"/>
    </location>
</feature>
<dbReference type="FunFam" id="2.130.10.30:FF:000003">
    <property type="entry name" value="E3 ubiquitin-protein ligase HERC2 isoform X1"/>
    <property type="match status" value="1"/>
</dbReference>
<evidence type="ECO:0000259" key="15">
    <source>
        <dbReference type="PROSITE" id="PS51284"/>
    </source>
</evidence>
<feature type="region of interest" description="Disordered" evidence="12">
    <location>
        <begin position="2182"/>
        <end position="2208"/>
    </location>
</feature>
<comment type="subcellular location">
    <subcellularLocation>
        <location evidence="2">Cytoplasm</location>
    </subcellularLocation>
</comment>
<proteinExistence type="predicted"/>
<feature type="repeat" description="RCC1" evidence="11">
    <location>
        <begin position="2809"/>
        <end position="2860"/>
    </location>
</feature>
<feature type="repeat" description="RCC1" evidence="11">
    <location>
        <begin position="3935"/>
        <end position="3986"/>
    </location>
</feature>
<evidence type="ECO:0000256" key="1">
    <source>
        <dbReference type="ARBA" id="ARBA00000885"/>
    </source>
</evidence>
<dbReference type="Pfam" id="PF00632">
    <property type="entry name" value="HECT"/>
    <property type="match status" value="1"/>
</dbReference>
<evidence type="ECO:0000256" key="9">
    <source>
        <dbReference type="ARBA" id="ARBA00022786"/>
    </source>
</evidence>
<dbReference type="FunFam" id="3.30.2410.10:FF:000006">
    <property type="entry name" value="probable E3 ubiquitin-protein ligase HERC1 isoform X2"/>
    <property type="match status" value="1"/>
</dbReference>
<dbReference type="PROSITE" id="PS51416">
    <property type="entry name" value="MIB_HERC2"/>
    <property type="match status" value="1"/>
</dbReference>
<feature type="active site" description="Glycyl thioester intermediate" evidence="10">
    <location>
        <position position="4409"/>
    </location>
</feature>
<keyword evidence="9 10" id="KW-0833">Ubl conjugation pathway</keyword>
<dbReference type="GO" id="GO:0016567">
    <property type="term" value="P:protein ubiquitination"/>
    <property type="evidence" value="ECO:0007669"/>
    <property type="project" value="InterPro"/>
</dbReference>
<dbReference type="Gene3D" id="3.10.120.10">
    <property type="entry name" value="Cytochrome b5-like heme/steroid binding domain"/>
    <property type="match status" value="1"/>
</dbReference>
<evidence type="ECO:0000256" key="10">
    <source>
        <dbReference type="PROSITE-ProRule" id="PRU00104"/>
    </source>
</evidence>
<feature type="repeat" description="RCC1" evidence="11">
    <location>
        <begin position="3776"/>
        <end position="3827"/>
    </location>
</feature>
<dbReference type="Gene3D" id="2.60.120.260">
    <property type="entry name" value="Galactose-binding domain-like"/>
    <property type="match status" value="1"/>
</dbReference>
<evidence type="ECO:0000256" key="8">
    <source>
        <dbReference type="ARBA" id="ARBA00022737"/>
    </source>
</evidence>
<evidence type="ECO:0000256" key="7">
    <source>
        <dbReference type="ARBA" id="ARBA00022679"/>
    </source>
</evidence>
<dbReference type="Gene3D" id="3.90.1750.10">
    <property type="entry name" value="Hect, E3 ligase catalytic domains"/>
    <property type="match status" value="1"/>
</dbReference>
<dbReference type="PROSITE" id="PS00626">
    <property type="entry name" value="RCC1_2"/>
    <property type="match status" value="1"/>
</dbReference>
<dbReference type="InterPro" id="IPR021097">
    <property type="entry name" value="CPH_domain"/>
</dbReference>
<evidence type="ECO:0000256" key="12">
    <source>
        <dbReference type="SAM" id="MobiDB-lite"/>
    </source>
</evidence>
<dbReference type="Gene3D" id="3.30.2410.10">
    <property type="entry name" value="Hect, E3 ligase catalytic domain"/>
    <property type="match status" value="1"/>
</dbReference>
<dbReference type="InterPro" id="IPR004939">
    <property type="entry name" value="APC_su10/DOC_dom"/>
</dbReference>
<dbReference type="InterPro" id="IPR051210">
    <property type="entry name" value="Ub_ligase/GEF_domain"/>
</dbReference>
<dbReference type="SUPFAM" id="SSF56204">
    <property type="entry name" value="Hect, E3 ligase catalytic domain"/>
    <property type="match status" value="1"/>
</dbReference>
<feature type="repeat" description="RCC1" evidence="11">
    <location>
        <begin position="3724"/>
        <end position="3775"/>
    </location>
</feature>
<dbReference type="FunFam" id="2.30.30.40:FF:000074">
    <property type="entry name" value="E3 ubiquitin-protein ligase HERC2 isoform X1"/>
    <property type="match status" value="1"/>
</dbReference>
<feature type="region of interest" description="Disordered" evidence="12">
    <location>
        <begin position="3137"/>
        <end position="3156"/>
    </location>
</feature>
<evidence type="ECO:0000256" key="3">
    <source>
        <dbReference type="ARBA" id="ARBA00004906"/>
    </source>
</evidence>
<keyword evidence="17" id="KW-1185">Reference proteome</keyword>
<dbReference type="CTD" id="8924"/>
<evidence type="ECO:0000313" key="17">
    <source>
        <dbReference type="Proteomes" id="UP000694867"/>
    </source>
</evidence>
<evidence type="ECO:0000313" key="18">
    <source>
        <dbReference type="RefSeq" id="XP_028967439.1"/>
    </source>
</evidence>
<feature type="repeat" description="RCC1" evidence="11">
    <location>
        <begin position="3830"/>
        <end position="3881"/>
    </location>
</feature>
<feature type="compositionally biased region" description="Polar residues" evidence="12">
    <location>
        <begin position="151"/>
        <end position="171"/>
    </location>
</feature>
<evidence type="ECO:0000256" key="4">
    <source>
        <dbReference type="ARBA" id="ARBA00012485"/>
    </source>
</evidence>
<feature type="repeat" description="RCC1" evidence="11">
    <location>
        <begin position="2863"/>
        <end position="2914"/>
    </location>
</feature>
<dbReference type="KEGG" id="goe:100904278"/>
<dbReference type="InterPro" id="IPR000569">
    <property type="entry name" value="HECT_dom"/>
</dbReference>
<dbReference type="InterPro" id="IPR058923">
    <property type="entry name" value="RCC1-like_dom"/>
</dbReference>
<evidence type="ECO:0000256" key="5">
    <source>
        <dbReference type="ARBA" id="ARBA00022490"/>
    </source>
</evidence>
<reference evidence="18" key="1">
    <citation type="submission" date="2025-08" db="UniProtKB">
        <authorList>
            <consortium name="RefSeq"/>
        </authorList>
    </citation>
    <scope>IDENTIFICATION</scope>
</reference>
<dbReference type="GO" id="GO:0005737">
    <property type="term" value="C:cytoplasm"/>
    <property type="evidence" value="ECO:0007669"/>
    <property type="project" value="UniProtKB-SubCell"/>
</dbReference>
<dbReference type="EC" id="2.3.2.26" evidence="4"/>
<keyword evidence="6" id="KW-0597">Phosphoprotein</keyword>
<feature type="domain" description="Cytochrome b5 heme-binding" evidence="14">
    <location>
        <begin position="1092"/>
        <end position="1170"/>
    </location>
</feature>